<name>A0A1I7NGH4_9HYPH</name>
<dbReference type="SUPFAM" id="SSF88713">
    <property type="entry name" value="Glycoside hydrolase/deacetylase"/>
    <property type="match status" value="1"/>
</dbReference>
<reference evidence="7" key="1">
    <citation type="submission" date="2016-10" db="EMBL/GenBank/DDBJ databases">
        <authorList>
            <person name="Varghese N."/>
            <person name="Submissions S."/>
        </authorList>
    </citation>
    <scope>NUCLEOTIDE SEQUENCE [LARGE SCALE GENOMIC DNA]</scope>
    <source>
        <strain evidence="7">DSM 1565</strain>
    </source>
</reference>
<organism evidence="6 7">
    <name type="scientific">Hyphomicrobium facile</name>
    <dbReference type="NCBI Taxonomy" id="51670"/>
    <lineage>
        <taxon>Bacteria</taxon>
        <taxon>Pseudomonadati</taxon>
        <taxon>Pseudomonadota</taxon>
        <taxon>Alphaproteobacteria</taxon>
        <taxon>Hyphomicrobiales</taxon>
        <taxon>Hyphomicrobiaceae</taxon>
        <taxon>Hyphomicrobium</taxon>
    </lineage>
</organism>
<keyword evidence="3" id="KW-0378">Hydrolase</keyword>
<evidence type="ECO:0000256" key="2">
    <source>
        <dbReference type="ARBA" id="ARBA00022723"/>
    </source>
</evidence>
<dbReference type="InterPro" id="IPR006879">
    <property type="entry name" value="YdjC-like"/>
</dbReference>
<dbReference type="GO" id="GO:0019213">
    <property type="term" value="F:deacetylase activity"/>
    <property type="evidence" value="ECO:0007669"/>
    <property type="project" value="TreeGrafter"/>
</dbReference>
<dbReference type="CDD" id="cd10804">
    <property type="entry name" value="YdjC_HpnK_like"/>
    <property type="match status" value="1"/>
</dbReference>
<dbReference type="PANTHER" id="PTHR31609:SF1">
    <property type="entry name" value="CARBOHYDRATE DEACETYLASE"/>
    <property type="match status" value="1"/>
</dbReference>
<dbReference type="PANTHER" id="PTHR31609">
    <property type="entry name" value="YDJC DEACETYLASE FAMILY MEMBER"/>
    <property type="match status" value="1"/>
</dbReference>
<sequence length="282" mass="31178">MKSLIVTADDFGMSIPVNEGIEASHSDGILSATSLMCGGDAFSDAVERAKRLPNLGVGLHIHLVDSRPVLPPEKIPLLVDRDGCFSNNPEWFGFNLYFSGEMRRQAEAEIEAQFQRFEGTGLVMDHINGHHHFHMHPAVTDAIAKFAPRYGSPPVRYPVEPFFPSWEAGADKPVRRLFNWALYAGLTSRMRRKLKSAGLKLNDHIFGVNDTGAMTEKRILAYLDHLPDGVTELYAHPAKRMENQPQTYGSAEEYSGMVSPVVRAKVAALGLQPLTFKAAFSA</sequence>
<dbReference type="GO" id="GO:0016787">
    <property type="term" value="F:hydrolase activity"/>
    <property type="evidence" value="ECO:0007669"/>
    <property type="project" value="UniProtKB-KW"/>
</dbReference>
<keyword evidence="2" id="KW-0479">Metal-binding</keyword>
<gene>
    <name evidence="6" type="ORF">SAMN04488557_2102</name>
</gene>
<dbReference type="GO" id="GO:0046872">
    <property type="term" value="F:metal ion binding"/>
    <property type="evidence" value="ECO:0007669"/>
    <property type="project" value="UniProtKB-KW"/>
</dbReference>
<evidence type="ECO:0000256" key="5">
    <source>
        <dbReference type="ARBA" id="ARBA00023277"/>
    </source>
</evidence>
<accession>A0A1I7NGH4</accession>
<evidence type="ECO:0000256" key="4">
    <source>
        <dbReference type="ARBA" id="ARBA00022842"/>
    </source>
</evidence>
<dbReference type="AlphaFoldDB" id="A0A1I7NGH4"/>
<keyword evidence="4" id="KW-0460">Magnesium</keyword>
<dbReference type="STRING" id="51670.SAMN04488557_2102"/>
<keyword evidence="7" id="KW-1185">Reference proteome</keyword>
<dbReference type="NCBIfam" id="TIGR03473">
    <property type="entry name" value="HpnK"/>
    <property type="match status" value="1"/>
</dbReference>
<dbReference type="EMBL" id="FPCH01000002">
    <property type="protein sequence ID" value="SFV33759.1"/>
    <property type="molecule type" value="Genomic_DNA"/>
</dbReference>
<evidence type="ECO:0000256" key="3">
    <source>
        <dbReference type="ARBA" id="ARBA00022801"/>
    </source>
</evidence>
<proteinExistence type="predicted"/>
<dbReference type="OrthoDB" id="9774177at2"/>
<keyword evidence="5" id="KW-0119">Carbohydrate metabolism</keyword>
<dbReference type="Gene3D" id="3.20.20.370">
    <property type="entry name" value="Glycoside hydrolase/deacetylase"/>
    <property type="match status" value="1"/>
</dbReference>
<evidence type="ECO:0000256" key="1">
    <source>
        <dbReference type="ARBA" id="ARBA00001946"/>
    </source>
</evidence>
<dbReference type="InterPro" id="IPR017836">
    <property type="entry name" value="Hopanoid_biosynth-assoc_HpnK"/>
</dbReference>
<dbReference type="GO" id="GO:0005975">
    <property type="term" value="P:carbohydrate metabolic process"/>
    <property type="evidence" value="ECO:0007669"/>
    <property type="project" value="InterPro"/>
</dbReference>
<dbReference type="InterPro" id="IPR011330">
    <property type="entry name" value="Glyco_hydro/deAcase_b/a-brl"/>
</dbReference>
<evidence type="ECO:0000313" key="6">
    <source>
        <dbReference type="EMBL" id="SFV33759.1"/>
    </source>
</evidence>
<protein>
    <submittedName>
        <fullName evidence="6">Hopanoid biosynthesis associated protein HpnK</fullName>
    </submittedName>
</protein>
<dbReference type="Proteomes" id="UP000199423">
    <property type="component" value="Unassembled WGS sequence"/>
</dbReference>
<dbReference type="Pfam" id="PF04794">
    <property type="entry name" value="YdjC"/>
    <property type="match status" value="1"/>
</dbReference>
<comment type="cofactor">
    <cofactor evidence="1">
        <name>Mg(2+)</name>
        <dbReference type="ChEBI" id="CHEBI:18420"/>
    </cofactor>
</comment>
<dbReference type="RefSeq" id="WP_092868162.1">
    <property type="nucleotide sequence ID" value="NZ_FPCH01000002.1"/>
</dbReference>
<evidence type="ECO:0000313" key="7">
    <source>
        <dbReference type="Proteomes" id="UP000199423"/>
    </source>
</evidence>